<reference evidence="4 5" key="1">
    <citation type="journal article" date="2021" name="Environ. Microbiol.">
        <title>Gene family expansions and transcriptome signatures uncover fungal adaptations to wood decay.</title>
        <authorList>
            <person name="Hage H."/>
            <person name="Miyauchi S."/>
            <person name="Viragh M."/>
            <person name="Drula E."/>
            <person name="Min B."/>
            <person name="Chaduli D."/>
            <person name="Navarro D."/>
            <person name="Favel A."/>
            <person name="Norest M."/>
            <person name="Lesage-Meessen L."/>
            <person name="Balint B."/>
            <person name="Merenyi Z."/>
            <person name="de Eugenio L."/>
            <person name="Morin E."/>
            <person name="Martinez A.T."/>
            <person name="Baldrian P."/>
            <person name="Stursova M."/>
            <person name="Martinez M.J."/>
            <person name="Novotny C."/>
            <person name="Magnuson J.K."/>
            <person name="Spatafora J.W."/>
            <person name="Maurice S."/>
            <person name="Pangilinan J."/>
            <person name="Andreopoulos W."/>
            <person name="LaButti K."/>
            <person name="Hundley H."/>
            <person name="Na H."/>
            <person name="Kuo A."/>
            <person name="Barry K."/>
            <person name="Lipzen A."/>
            <person name="Henrissat B."/>
            <person name="Riley R."/>
            <person name="Ahrendt S."/>
            <person name="Nagy L.G."/>
            <person name="Grigoriev I.V."/>
            <person name="Martin F."/>
            <person name="Rosso M.N."/>
        </authorList>
    </citation>
    <scope>NUCLEOTIDE SEQUENCE [LARGE SCALE GENOMIC DNA]</scope>
    <source>
        <strain evidence="4 5">CIRM-BRFM 1785</strain>
    </source>
</reference>
<dbReference type="Proteomes" id="UP000814176">
    <property type="component" value="Unassembled WGS sequence"/>
</dbReference>
<dbReference type="GeneID" id="72007717"/>
<name>A0ABQ8KRQ2_9APHY</name>
<organism evidence="4 5">
    <name type="scientific">Rhodofomes roseus</name>
    <dbReference type="NCBI Taxonomy" id="34475"/>
    <lineage>
        <taxon>Eukaryota</taxon>
        <taxon>Fungi</taxon>
        <taxon>Dikarya</taxon>
        <taxon>Basidiomycota</taxon>
        <taxon>Agaricomycotina</taxon>
        <taxon>Agaricomycetes</taxon>
        <taxon>Polyporales</taxon>
        <taxon>Rhodofomes</taxon>
    </lineage>
</organism>
<dbReference type="Pfam" id="PF10342">
    <property type="entry name" value="Kre9_KNH"/>
    <property type="match status" value="1"/>
</dbReference>
<protein>
    <recommendedName>
        <fullName evidence="3">Yeast cell wall synthesis Kre9/Knh1-like N-terminal domain-containing protein</fullName>
    </recommendedName>
</protein>
<evidence type="ECO:0000259" key="3">
    <source>
        <dbReference type="Pfam" id="PF10342"/>
    </source>
</evidence>
<dbReference type="InterPro" id="IPR018466">
    <property type="entry name" value="Kre9/Knh1-like_N"/>
</dbReference>
<comment type="caution">
    <text evidence="4">The sequence shown here is derived from an EMBL/GenBank/DDBJ whole genome shotgun (WGS) entry which is preliminary data.</text>
</comment>
<proteinExistence type="predicted"/>
<sequence>MTMNNLTTVFLFSLLSVFALVSAFPIRRDVWDPEILSPNSSTVWVIGQTYNVTWNTSDHPVNITNKIGKVVLATNYIQNYEHPLASNFSVLDGTVAITVPDVEPGSDYSIVLMGDSGNYSPNFTITSA</sequence>
<feature type="chain" id="PRO_5046067666" description="Yeast cell wall synthesis Kre9/Knh1-like N-terminal domain-containing protein" evidence="2">
    <location>
        <begin position="24"/>
        <end position="128"/>
    </location>
</feature>
<dbReference type="EMBL" id="JADCUA010000003">
    <property type="protein sequence ID" value="KAH9841490.1"/>
    <property type="molecule type" value="Genomic_DNA"/>
</dbReference>
<keyword evidence="1 2" id="KW-0732">Signal</keyword>
<keyword evidence="5" id="KW-1185">Reference proteome</keyword>
<feature type="signal peptide" evidence="2">
    <location>
        <begin position="1"/>
        <end position="23"/>
    </location>
</feature>
<gene>
    <name evidence="4" type="ORF">C8Q71DRAFT_853872</name>
</gene>
<feature type="domain" description="Yeast cell wall synthesis Kre9/Knh1-like N-terminal" evidence="3">
    <location>
        <begin position="37"/>
        <end position="125"/>
    </location>
</feature>
<evidence type="ECO:0000256" key="2">
    <source>
        <dbReference type="SAM" id="SignalP"/>
    </source>
</evidence>
<evidence type="ECO:0000313" key="5">
    <source>
        <dbReference type="Proteomes" id="UP000814176"/>
    </source>
</evidence>
<dbReference type="RefSeq" id="XP_047782789.1">
    <property type="nucleotide sequence ID" value="XM_047926985.1"/>
</dbReference>
<accession>A0ABQ8KRQ2</accession>
<evidence type="ECO:0000313" key="4">
    <source>
        <dbReference type="EMBL" id="KAH9841490.1"/>
    </source>
</evidence>
<evidence type="ECO:0000256" key="1">
    <source>
        <dbReference type="ARBA" id="ARBA00022729"/>
    </source>
</evidence>